<dbReference type="InterPro" id="IPR037520">
    <property type="entry name" value="Folliculin/SMCR8_longin"/>
</dbReference>
<feature type="region of interest" description="Disordered" evidence="6">
    <location>
        <begin position="945"/>
        <end position="1212"/>
    </location>
</feature>
<dbReference type="InParanoid" id="A0A674E4N4"/>
<feature type="compositionally biased region" description="Basic and acidic residues" evidence="6">
    <location>
        <begin position="506"/>
        <end position="569"/>
    </location>
</feature>
<dbReference type="GO" id="GO:0005096">
    <property type="term" value="F:GTPase activator activity"/>
    <property type="evidence" value="ECO:0007669"/>
    <property type="project" value="InterPro"/>
</dbReference>
<feature type="region of interest" description="Disordered" evidence="6">
    <location>
        <begin position="407"/>
        <end position="440"/>
    </location>
</feature>
<name>A0A674E4N4_SALTR</name>
<dbReference type="GO" id="GO:0005085">
    <property type="term" value="F:guanyl-nucleotide exchange factor activity"/>
    <property type="evidence" value="ECO:0007669"/>
    <property type="project" value="UniProtKB-KW"/>
</dbReference>
<evidence type="ECO:0000256" key="2">
    <source>
        <dbReference type="ARBA" id="ARBA00022490"/>
    </source>
</evidence>
<dbReference type="GO" id="GO:0005737">
    <property type="term" value="C:cytoplasm"/>
    <property type="evidence" value="ECO:0007669"/>
    <property type="project" value="UniProtKB-SubCell"/>
</dbReference>
<dbReference type="PANTHER" id="PTHR31334">
    <property type="entry name" value="SMITH-MAGENIS SYNDROME REGION GENE 8 PROTEIN"/>
    <property type="match status" value="1"/>
</dbReference>
<feature type="compositionally biased region" description="Polar residues" evidence="6">
    <location>
        <begin position="662"/>
        <end position="672"/>
    </location>
</feature>
<dbReference type="OMA" id="ENNTIML"/>
<keyword evidence="9" id="KW-1185">Reference proteome</keyword>
<evidence type="ECO:0000256" key="4">
    <source>
        <dbReference type="ARBA" id="ARBA00023006"/>
    </source>
</evidence>
<evidence type="ECO:0000256" key="5">
    <source>
        <dbReference type="ARBA" id="ARBA00038137"/>
    </source>
</evidence>
<dbReference type="AlphaFoldDB" id="A0A674E4N4"/>
<evidence type="ECO:0000259" key="7">
    <source>
        <dbReference type="PROSITE" id="PS51834"/>
    </source>
</evidence>
<dbReference type="Proteomes" id="UP000472277">
    <property type="component" value="Unassembled WGS sequence"/>
</dbReference>
<dbReference type="Ensembl" id="ENSSTUT00000110424.1">
    <property type="protein sequence ID" value="ENSSTUP00000102938.1"/>
    <property type="gene ID" value="ENSSTUG00000046024.1"/>
</dbReference>
<feature type="region of interest" description="Disordered" evidence="6">
    <location>
        <begin position="452"/>
        <end position="569"/>
    </location>
</feature>
<reference evidence="8" key="2">
    <citation type="submission" date="2025-09" db="UniProtKB">
        <authorList>
            <consortium name="Ensembl"/>
        </authorList>
    </citation>
    <scope>IDENTIFICATION</scope>
</reference>
<dbReference type="InterPro" id="IPR037521">
    <property type="entry name" value="FLCN/SMCR8_DENN"/>
</dbReference>
<keyword evidence="2" id="KW-0963">Cytoplasm</keyword>
<evidence type="ECO:0000313" key="8">
    <source>
        <dbReference type="Ensembl" id="ENSSTUP00000102938.1"/>
    </source>
</evidence>
<evidence type="ECO:0000313" key="9">
    <source>
        <dbReference type="Proteomes" id="UP000472277"/>
    </source>
</evidence>
<dbReference type="PANTHER" id="PTHR31334:SF1">
    <property type="entry name" value="GUANINE NUCLEOTIDE EXCHANGE PROTEIN SMCR8"/>
    <property type="match status" value="1"/>
</dbReference>
<sequence>MIGAPDVVAFTKEDDFGEVGYPDPWVMPEEFSVPLFPSNNNANPWTKTSYAKFTKDFILISEFSEQVGPQPLLTIPDDPKVFGTFDLNYFSLRIMSVDYQASFVGHPTGSGYPRLSFVEDSRVVLGDSKEGAFAYVHHLTLYDLEARGFVRPFCMAYVSADERKIMQQFQELSLRFSRASECLKTGNRRAFARELQRKLRDLEYTRSVLQKEEGLQREAGPQGCYSAHAVDKANELAAMEKSIFEHRDLLRQITSYPLHPRRDAHAAHCQHCVTESRRHGDAPPGPDRDPGEEAGERRQSYTPQLIKGKSAKCFAKRLKNLTELCEERFYDATVELLTHTERCFRGDLCYLYTRRLDRALRRKQNVVNFLFEEELGEEEEEVAALGRIFCSLNHTMGTDQHSHIHTPSIVLCPEPPESADVPEVYPPCPDNSAPQSDALTGDERLESSLSDLTMETQDQESSEENKDSFSSDRSGGEEEEEEGGRDQTPVFLLEAEEGENEGGFNGKREGETGVFNGKREGENEGVFERGAETGERGAETGGRGERGAETGGRGERGAETGEGDGQRVPHPELLVQMDTACCMSQEGFLYNSSPTDTLPASGLQPGSLPLPLVVNQEPQAMLPVQGVYGLGSPHCQSPGAGLDLPVSSLGDTTSKGSDQDGSDCTTSASTGSERAGSPLGYGGVVTLRQKKRAGQGALRFVRQYPFALHALWSLLSGRTLVVLGSEEGRVRRLVSALALYVPGPGRCGERVQPWLSCPFSLTDLQRWKLIGLQRMASPVGTSMLCSLSRYSRYISVLDADRKTLRCPGYRGTLLSNMADHRTQLRRGSTYFLHLQNVLSRLAARAFLLSFTHHLHLPISHREQRQEVEERTRGFLRDQLRLGEDDCSVLMYLSQLITRHYLETYNPPGTTRQDLEANNILDPTTGGAITPEQNLDPTTGGVITPQTGIDPTTGGAITPETGLDPTTGGAVTPETGLDPTTGGVITPEQNLDPTTGGAITPETGLDPTTGGVITPETGLDPTTGGVITPETGLDPTTGGVITLETGLDPTTGGAVTPETGLDPTTGGVITPEQNLDPTTGGAITPETGLDPTTGGVITPETGLDPTTGGVITPETGVDPTTGGAVTPEQNLDPTTGGAITPETGLDPTTGGAITPETGLDPTTGGVITPETGLDPTTGGVITPETGIDPTTGGVITPETGLDPTTGGATRKRAPPSFTFNYTTSLLYKI</sequence>
<feature type="domain" description="UDENN FLCN/SMCR8-type" evidence="7">
    <location>
        <begin position="48"/>
        <end position="897"/>
    </location>
</feature>
<organism evidence="8 9">
    <name type="scientific">Salmo trutta</name>
    <name type="common">Brown trout</name>
    <dbReference type="NCBI Taxonomy" id="8032"/>
    <lineage>
        <taxon>Eukaryota</taxon>
        <taxon>Metazoa</taxon>
        <taxon>Chordata</taxon>
        <taxon>Craniata</taxon>
        <taxon>Vertebrata</taxon>
        <taxon>Euteleostomi</taxon>
        <taxon>Actinopterygii</taxon>
        <taxon>Neopterygii</taxon>
        <taxon>Teleostei</taxon>
        <taxon>Protacanthopterygii</taxon>
        <taxon>Salmoniformes</taxon>
        <taxon>Salmonidae</taxon>
        <taxon>Salmoninae</taxon>
        <taxon>Salmo</taxon>
    </lineage>
</organism>
<dbReference type="GO" id="GO:0032045">
    <property type="term" value="C:guanyl-nucleotide exchange factor complex"/>
    <property type="evidence" value="ECO:0007669"/>
    <property type="project" value="TreeGrafter"/>
</dbReference>
<feature type="region of interest" description="Disordered" evidence="6">
    <location>
        <begin position="269"/>
        <end position="301"/>
    </location>
</feature>
<dbReference type="GeneTree" id="ENSGT00390000010052"/>
<evidence type="ECO:0000256" key="6">
    <source>
        <dbReference type="SAM" id="MobiDB-lite"/>
    </source>
</evidence>
<proteinExistence type="inferred from homology"/>
<feature type="compositionally biased region" description="Basic and acidic residues" evidence="6">
    <location>
        <begin position="274"/>
        <end position="299"/>
    </location>
</feature>
<reference evidence="8" key="1">
    <citation type="submission" date="2025-08" db="UniProtKB">
        <authorList>
            <consortium name="Ensembl"/>
        </authorList>
    </citation>
    <scope>IDENTIFICATION</scope>
</reference>
<feature type="compositionally biased region" description="Basic and acidic residues" evidence="6">
    <location>
        <begin position="463"/>
        <end position="476"/>
    </location>
</feature>
<dbReference type="Pfam" id="PF11704">
    <property type="entry name" value="Folliculin"/>
    <property type="match status" value="1"/>
</dbReference>
<feature type="region of interest" description="Disordered" evidence="6">
    <location>
        <begin position="639"/>
        <end position="677"/>
    </location>
</feature>
<dbReference type="PROSITE" id="PS51834">
    <property type="entry name" value="DENN_FLCN_SMCR8"/>
    <property type="match status" value="1"/>
</dbReference>
<comment type="subcellular location">
    <subcellularLocation>
        <location evidence="1">Cytoplasm</location>
    </subcellularLocation>
</comment>
<dbReference type="GO" id="GO:0006914">
    <property type="term" value="P:autophagy"/>
    <property type="evidence" value="ECO:0007669"/>
    <property type="project" value="UniProtKB-KW"/>
</dbReference>
<dbReference type="FunCoup" id="A0A674E4N4">
    <property type="interactions" value="1250"/>
</dbReference>
<accession>A0A674E4N4</accession>
<comment type="similarity">
    <text evidence="5">Belongs to the SMCR8 family.</text>
</comment>
<evidence type="ECO:0000256" key="3">
    <source>
        <dbReference type="ARBA" id="ARBA00022658"/>
    </source>
</evidence>
<gene>
    <name evidence="8" type="primary">LOC115188900</name>
</gene>
<keyword evidence="4" id="KW-0072">Autophagy</keyword>
<protein>
    <submittedName>
        <fullName evidence="8">Smith-Magenis syndrome chromosome region, candidate 8a</fullName>
    </submittedName>
</protein>
<keyword evidence="3" id="KW-0344">Guanine-nucleotide releasing factor</keyword>
<evidence type="ECO:0000256" key="1">
    <source>
        <dbReference type="ARBA" id="ARBA00004496"/>
    </source>
</evidence>